<reference evidence="1" key="1">
    <citation type="submission" date="2019-08" db="EMBL/GenBank/DDBJ databases">
        <authorList>
            <person name="Kucharzyk K."/>
            <person name="Murdoch R.W."/>
            <person name="Higgins S."/>
            <person name="Loffler F."/>
        </authorList>
    </citation>
    <scope>NUCLEOTIDE SEQUENCE</scope>
</reference>
<dbReference type="Gene3D" id="1.25.10.10">
    <property type="entry name" value="Leucine-rich Repeat Variant"/>
    <property type="match status" value="1"/>
</dbReference>
<proteinExistence type="predicted"/>
<dbReference type="AlphaFoldDB" id="A0A645F8M3"/>
<dbReference type="InterPro" id="IPR011989">
    <property type="entry name" value="ARM-like"/>
</dbReference>
<accession>A0A645F8M3</accession>
<name>A0A645F8M3_9ZZZZ</name>
<gene>
    <name evidence="1" type="ORF">SDC9_156970</name>
</gene>
<evidence type="ECO:0000313" key="1">
    <source>
        <dbReference type="EMBL" id="MPN09679.1"/>
    </source>
</evidence>
<protein>
    <recommendedName>
        <fullName evidence="2">HEAT repeat domain-containing protein</fullName>
    </recommendedName>
</protein>
<dbReference type="SUPFAM" id="SSF48371">
    <property type="entry name" value="ARM repeat"/>
    <property type="match status" value="1"/>
</dbReference>
<dbReference type="InterPro" id="IPR016024">
    <property type="entry name" value="ARM-type_fold"/>
</dbReference>
<comment type="caution">
    <text evidence="1">The sequence shown here is derived from an EMBL/GenBank/DDBJ whole genome shotgun (WGS) entry which is preliminary data.</text>
</comment>
<dbReference type="EMBL" id="VSSQ01055812">
    <property type="protein sequence ID" value="MPN09679.1"/>
    <property type="molecule type" value="Genomic_DNA"/>
</dbReference>
<evidence type="ECO:0008006" key="2">
    <source>
        <dbReference type="Google" id="ProtNLM"/>
    </source>
</evidence>
<organism evidence="1">
    <name type="scientific">bioreactor metagenome</name>
    <dbReference type="NCBI Taxonomy" id="1076179"/>
    <lineage>
        <taxon>unclassified sequences</taxon>
        <taxon>metagenomes</taxon>
        <taxon>ecological metagenomes</taxon>
    </lineage>
</organism>
<dbReference type="Pfam" id="PF13646">
    <property type="entry name" value="HEAT_2"/>
    <property type="match status" value="1"/>
</dbReference>
<sequence length="274" mass="32319">MSNFEVFIEKFINKNNKKDEAIKVYCAVVLGEFKLSNYKINNFLIKSLNTKSIYLRVSSLEAISKIGNLNYFLEGIKYISDSNHYINNKIFIDVLNQFGGDQYLINKELMKNFDSFNTNFKKDIIEHFKNNKIEYVKNNLIEILKSQSYGKEVKISIIKYFSVVNYEQAQEEIIKILKEYDWEYRAICASALSSYKSAKSIKSLLEGITDKNWYVRYNSAMSLLEFDENIVEKALLKDDKYSRDVLFYAMFMKNKISFNEYIDKSKKLEVNYNV</sequence>